<dbReference type="EMBL" id="JAWDGP010002355">
    <property type="protein sequence ID" value="KAK3783741.1"/>
    <property type="molecule type" value="Genomic_DNA"/>
</dbReference>
<keyword evidence="2" id="KW-1185">Reference proteome</keyword>
<proteinExistence type="predicted"/>
<protein>
    <submittedName>
        <fullName evidence="1">Uncharacterized protein</fullName>
    </submittedName>
</protein>
<name>A0AAE1AAK5_9GAST</name>
<evidence type="ECO:0000313" key="2">
    <source>
        <dbReference type="Proteomes" id="UP001283361"/>
    </source>
</evidence>
<evidence type="ECO:0000313" key="1">
    <source>
        <dbReference type="EMBL" id="KAK3783741.1"/>
    </source>
</evidence>
<organism evidence="1 2">
    <name type="scientific">Elysia crispata</name>
    <name type="common">lettuce slug</name>
    <dbReference type="NCBI Taxonomy" id="231223"/>
    <lineage>
        <taxon>Eukaryota</taxon>
        <taxon>Metazoa</taxon>
        <taxon>Spiralia</taxon>
        <taxon>Lophotrochozoa</taxon>
        <taxon>Mollusca</taxon>
        <taxon>Gastropoda</taxon>
        <taxon>Heterobranchia</taxon>
        <taxon>Euthyneura</taxon>
        <taxon>Panpulmonata</taxon>
        <taxon>Sacoglossa</taxon>
        <taxon>Placobranchoidea</taxon>
        <taxon>Plakobranchidae</taxon>
        <taxon>Elysia</taxon>
    </lineage>
</organism>
<sequence length="75" mass="8280">MAISISVLDPCLVRVTESRVMRHNRKIALQRETLLQAFKMVVECEGLHFPISSTTNSIKCGSLADTATDSLENVC</sequence>
<comment type="caution">
    <text evidence="1">The sequence shown here is derived from an EMBL/GenBank/DDBJ whole genome shotgun (WGS) entry which is preliminary data.</text>
</comment>
<reference evidence="1" key="1">
    <citation type="journal article" date="2023" name="G3 (Bethesda)">
        <title>A reference genome for the long-term kleptoplast-retaining sea slug Elysia crispata morphotype clarki.</title>
        <authorList>
            <person name="Eastman K.E."/>
            <person name="Pendleton A.L."/>
            <person name="Shaikh M.A."/>
            <person name="Suttiyut T."/>
            <person name="Ogas R."/>
            <person name="Tomko P."/>
            <person name="Gavelis G."/>
            <person name="Widhalm J.R."/>
            <person name="Wisecaver J.H."/>
        </authorList>
    </citation>
    <scope>NUCLEOTIDE SEQUENCE</scope>
    <source>
        <strain evidence="1">ECLA1</strain>
    </source>
</reference>
<dbReference type="Proteomes" id="UP001283361">
    <property type="component" value="Unassembled WGS sequence"/>
</dbReference>
<gene>
    <name evidence="1" type="ORF">RRG08_063403</name>
</gene>
<accession>A0AAE1AAK5</accession>
<dbReference type="AlphaFoldDB" id="A0AAE1AAK5"/>